<dbReference type="RefSeq" id="XP_018994915.1">
    <property type="nucleotide sequence ID" value="XM_019136246.1"/>
</dbReference>
<accession>A0A1E3HVK5</accession>
<dbReference type="EMBL" id="AWGJ01000004">
    <property type="protein sequence ID" value="ODN80349.1"/>
    <property type="molecule type" value="Genomic_DNA"/>
</dbReference>
<evidence type="ECO:0000313" key="2">
    <source>
        <dbReference type="EMBL" id="ODN80349.1"/>
    </source>
</evidence>
<keyword evidence="3" id="KW-1185">Reference proteome</keyword>
<dbReference type="AlphaFoldDB" id="A0A1E3HVK5"/>
<evidence type="ECO:0000256" key="1">
    <source>
        <dbReference type="SAM" id="MobiDB-lite"/>
    </source>
</evidence>
<dbReference type="GeneID" id="30153918"/>
<evidence type="ECO:0000313" key="3">
    <source>
        <dbReference type="Proteomes" id="UP000094065"/>
    </source>
</evidence>
<gene>
    <name evidence="2" type="ORF">L202_02609</name>
</gene>
<proteinExistence type="predicted"/>
<reference evidence="2 3" key="1">
    <citation type="submission" date="2016-06" db="EMBL/GenBank/DDBJ databases">
        <title>Evolution of pathogenesis and genome organization in the Tremellales.</title>
        <authorList>
            <person name="Cuomo C."/>
            <person name="Litvintseva A."/>
            <person name="Heitman J."/>
            <person name="Chen Y."/>
            <person name="Sun S."/>
            <person name="Springer D."/>
            <person name="Dromer F."/>
            <person name="Young S."/>
            <person name="Zeng Q."/>
            <person name="Chapman S."/>
            <person name="Gujja S."/>
            <person name="Saif S."/>
            <person name="Birren B."/>
        </authorList>
    </citation>
    <scope>NUCLEOTIDE SEQUENCE [LARGE SCALE GENOMIC DNA]</scope>
    <source>
        <strain evidence="2 3">CBS 6039</strain>
    </source>
</reference>
<comment type="caution">
    <text evidence="2">The sequence shown here is derived from an EMBL/GenBank/DDBJ whole genome shotgun (WGS) entry which is preliminary data.</text>
</comment>
<name>A0A1E3HVK5_9TREE</name>
<feature type="region of interest" description="Disordered" evidence="1">
    <location>
        <begin position="192"/>
        <end position="218"/>
    </location>
</feature>
<organism evidence="2 3">
    <name type="scientific">Cryptococcus amylolentus CBS 6039</name>
    <dbReference type="NCBI Taxonomy" id="1295533"/>
    <lineage>
        <taxon>Eukaryota</taxon>
        <taxon>Fungi</taxon>
        <taxon>Dikarya</taxon>
        <taxon>Basidiomycota</taxon>
        <taxon>Agaricomycotina</taxon>
        <taxon>Tremellomycetes</taxon>
        <taxon>Tremellales</taxon>
        <taxon>Cryptococcaceae</taxon>
        <taxon>Cryptococcus</taxon>
    </lineage>
</organism>
<dbReference type="Proteomes" id="UP000094065">
    <property type="component" value="Unassembled WGS sequence"/>
</dbReference>
<sequence>MTLWAGLASRLTCEEEEDAGDTARAPAGDAGGDAALSALFSFSSSTTRCSSHTRCCLRWFRDLWADSLLRIVFTCISVERAQRRGGLTRASLRAALALASSSSPTPPPPPVPASPYALPLPSMLWSKSAMEASGGESSLASLSRRGCFAGCSGVGVGAGRFVLEAILIYRGGGDGDEKEEDLDLVERQWKGKEGRGLPRGGARPVWDFGAANPPAEGV</sequence>
<protein>
    <submittedName>
        <fullName evidence="2">Uncharacterized protein</fullName>
    </submittedName>
</protein>